<dbReference type="AlphaFoldDB" id="A0AAE0K272"/>
<dbReference type="SUPFAM" id="SSF88697">
    <property type="entry name" value="PUA domain-like"/>
    <property type="match status" value="1"/>
</dbReference>
<keyword evidence="2" id="KW-1185">Reference proteome</keyword>
<reference evidence="1" key="1">
    <citation type="journal article" date="2023" name="Mol. Phylogenet. Evol.">
        <title>Genome-scale phylogeny and comparative genomics of the fungal order Sordariales.</title>
        <authorList>
            <person name="Hensen N."/>
            <person name="Bonometti L."/>
            <person name="Westerberg I."/>
            <person name="Brannstrom I.O."/>
            <person name="Guillou S."/>
            <person name="Cros-Aarteil S."/>
            <person name="Calhoun S."/>
            <person name="Haridas S."/>
            <person name="Kuo A."/>
            <person name="Mondo S."/>
            <person name="Pangilinan J."/>
            <person name="Riley R."/>
            <person name="LaButti K."/>
            <person name="Andreopoulos B."/>
            <person name="Lipzen A."/>
            <person name="Chen C."/>
            <person name="Yan M."/>
            <person name="Daum C."/>
            <person name="Ng V."/>
            <person name="Clum A."/>
            <person name="Steindorff A."/>
            <person name="Ohm R.A."/>
            <person name="Martin F."/>
            <person name="Silar P."/>
            <person name="Natvig D.O."/>
            <person name="Lalanne C."/>
            <person name="Gautier V."/>
            <person name="Ament-Velasquez S.L."/>
            <person name="Kruys A."/>
            <person name="Hutchinson M.I."/>
            <person name="Powell A.J."/>
            <person name="Barry K."/>
            <person name="Miller A.N."/>
            <person name="Grigoriev I.V."/>
            <person name="Debuchy R."/>
            <person name="Gladieux P."/>
            <person name="Hiltunen Thoren M."/>
            <person name="Johannesson H."/>
        </authorList>
    </citation>
    <scope>NUCLEOTIDE SEQUENCE</scope>
    <source>
        <strain evidence="1">CBS 232.78</strain>
    </source>
</reference>
<dbReference type="InterPro" id="IPR015947">
    <property type="entry name" value="PUA-like_sf"/>
</dbReference>
<comment type="caution">
    <text evidence="1">The sequence shown here is derived from an EMBL/GenBank/DDBJ whole genome shotgun (WGS) entry which is preliminary data.</text>
</comment>
<evidence type="ECO:0000313" key="1">
    <source>
        <dbReference type="EMBL" id="KAK3368693.1"/>
    </source>
</evidence>
<dbReference type="EMBL" id="JAULSW010000010">
    <property type="protein sequence ID" value="KAK3368693.1"/>
    <property type="molecule type" value="Genomic_DNA"/>
</dbReference>
<accession>A0AAE0K272</accession>
<protein>
    <submittedName>
        <fullName evidence="1">Uncharacterized protein</fullName>
    </submittedName>
</protein>
<gene>
    <name evidence="1" type="ORF">B0H63DRAFT_529054</name>
</gene>
<sequence>MPSYIILPMRDPYMAQIFHVTRIYEFRRYRLKPSVRRIWFYRTAPHSSITHICEILPAATRNPGDPLLEEDGLGNAEYSARHPEWDGYDFAYKMLSAWELRQPITLLS</sequence>
<organism evidence="1 2">
    <name type="scientific">Podospora didyma</name>
    <dbReference type="NCBI Taxonomy" id="330526"/>
    <lineage>
        <taxon>Eukaryota</taxon>
        <taxon>Fungi</taxon>
        <taxon>Dikarya</taxon>
        <taxon>Ascomycota</taxon>
        <taxon>Pezizomycotina</taxon>
        <taxon>Sordariomycetes</taxon>
        <taxon>Sordariomycetidae</taxon>
        <taxon>Sordariales</taxon>
        <taxon>Podosporaceae</taxon>
        <taxon>Podospora</taxon>
    </lineage>
</organism>
<reference evidence="1" key="2">
    <citation type="submission" date="2023-06" db="EMBL/GenBank/DDBJ databases">
        <authorList>
            <consortium name="Lawrence Berkeley National Laboratory"/>
            <person name="Haridas S."/>
            <person name="Hensen N."/>
            <person name="Bonometti L."/>
            <person name="Westerberg I."/>
            <person name="Brannstrom I.O."/>
            <person name="Guillou S."/>
            <person name="Cros-Aarteil S."/>
            <person name="Calhoun S."/>
            <person name="Kuo A."/>
            <person name="Mondo S."/>
            <person name="Pangilinan J."/>
            <person name="Riley R."/>
            <person name="LaButti K."/>
            <person name="Andreopoulos B."/>
            <person name="Lipzen A."/>
            <person name="Chen C."/>
            <person name="Yanf M."/>
            <person name="Daum C."/>
            <person name="Ng V."/>
            <person name="Clum A."/>
            <person name="Steindorff A."/>
            <person name="Ohm R."/>
            <person name="Martin F."/>
            <person name="Silar P."/>
            <person name="Natvig D."/>
            <person name="Lalanne C."/>
            <person name="Gautier V."/>
            <person name="Ament-velasquez S.L."/>
            <person name="Kruys A."/>
            <person name="Hutchinson M.I."/>
            <person name="Powell A.J."/>
            <person name="Barry K."/>
            <person name="Miller A.N."/>
            <person name="Grigoriev I.V."/>
            <person name="Debuchy R."/>
            <person name="Gladieux P."/>
            <person name="Thoren M.H."/>
            <person name="Johannesson H."/>
        </authorList>
    </citation>
    <scope>NUCLEOTIDE SEQUENCE</scope>
    <source>
        <strain evidence="1">CBS 232.78</strain>
    </source>
</reference>
<proteinExistence type="predicted"/>
<dbReference type="Proteomes" id="UP001285441">
    <property type="component" value="Unassembled WGS sequence"/>
</dbReference>
<name>A0AAE0K272_9PEZI</name>
<evidence type="ECO:0000313" key="2">
    <source>
        <dbReference type="Proteomes" id="UP001285441"/>
    </source>
</evidence>